<reference evidence="4" key="1">
    <citation type="journal article" date="2019" name="Int. J. Syst. Evol. Microbiol.">
        <title>The Global Catalogue of Microorganisms (GCM) 10K type strain sequencing project: providing services to taxonomists for standard genome sequencing and annotation.</title>
        <authorList>
            <consortium name="The Broad Institute Genomics Platform"/>
            <consortium name="The Broad Institute Genome Sequencing Center for Infectious Disease"/>
            <person name="Wu L."/>
            <person name="Ma J."/>
        </authorList>
    </citation>
    <scope>NUCLEOTIDE SEQUENCE [LARGE SCALE GENOMIC DNA]</scope>
    <source>
        <strain evidence="4">CGMCC 1.9106</strain>
    </source>
</reference>
<feature type="transmembrane region" description="Helical" evidence="1">
    <location>
        <begin position="6"/>
        <end position="28"/>
    </location>
</feature>
<accession>A0ABW2H2P8</accession>
<dbReference type="Proteomes" id="UP001596392">
    <property type="component" value="Unassembled WGS sequence"/>
</dbReference>
<comment type="caution">
    <text evidence="3">The sequence shown here is derived from an EMBL/GenBank/DDBJ whole genome shotgun (WGS) entry which is preliminary data.</text>
</comment>
<dbReference type="InterPro" id="IPR018649">
    <property type="entry name" value="SHOCT"/>
</dbReference>
<name>A0ABW2H2P8_9ACTN</name>
<gene>
    <name evidence="3" type="ORF">ACFQO7_22520</name>
</gene>
<keyword evidence="4" id="KW-1185">Reference proteome</keyword>
<keyword evidence="1" id="KW-0472">Membrane</keyword>
<evidence type="ECO:0000313" key="3">
    <source>
        <dbReference type="EMBL" id="MFC7245257.1"/>
    </source>
</evidence>
<dbReference type="EMBL" id="JBHTAC010000024">
    <property type="protein sequence ID" value="MFC7245257.1"/>
    <property type="molecule type" value="Genomic_DNA"/>
</dbReference>
<protein>
    <submittedName>
        <fullName evidence="3">SHOCT domain-containing protein</fullName>
    </submittedName>
</protein>
<organism evidence="3 4">
    <name type="scientific">Catellatospora aurea</name>
    <dbReference type="NCBI Taxonomy" id="1337874"/>
    <lineage>
        <taxon>Bacteria</taxon>
        <taxon>Bacillati</taxon>
        <taxon>Actinomycetota</taxon>
        <taxon>Actinomycetes</taxon>
        <taxon>Micromonosporales</taxon>
        <taxon>Micromonosporaceae</taxon>
        <taxon>Catellatospora</taxon>
    </lineage>
</organism>
<dbReference type="Pfam" id="PF09851">
    <property type="entry name" value="SHOCT"/>
    <property type="match status" value="1"/>
</dbReference>
<keyword evidence="1" id="KW-0812">Transmembrane</keyword>
<evidence type="ECO:0000259" key="2">
    <source>
        <dbReference type="Pfam" id="PF09851"/>
    </source>
</evidence>
<sequence length="75" mass="8938">MMGYSMGWMWIWPFLIVFGLLVLGYLALRVTQTRPDGPATTRHPDRSRARRILDERFARGEIDEEEYRRRKGELP</sequence>
<dbReference type="RefSeq" id="WP_376808198.1">
    <property type="nucleotide sequence ID" value="NZ_JBHTAC010000024.1"/>
</dbReference>
<proteinExistence type="predicted"/>
<keyword evidence="1" id="KW-1133">Transmembrane helix</keyword>
<evidence type="ECO:0000313" key="4">
    <source>
        <dbReference type="Proteomes" id="UP001596392"/>
    </source>
</evidence>
<feature type="domain" description="SHOCT" evidence="2">
    <location>
        <begin position="49"/>
        <end position="74"/>
    </location>
</feature>
<evidence type="ECO:0000256" key="1">
    <source>
        <dbReference type="SAM" id="Phobius"/>
    </source>
</evidence>